<comment type="subcellular location">
    <subcellularLocation>
        <location evidence="1">Membrane</location>
        <topology evidence="1">Single-pass membrane protein</topology>
    </subcellularLocation>
</comment>
<evidence type="ECO:0000256" key="2">
    <source>
        <dbReference type="ARBA" id="ARBA00022692"/>
    </source>
</evidence>
<accession>A0AAW1BA64</accession>
<keyword evidence="9" id="KW-1185">Reference proteome</keyword>
<comment type="caution">
    <text evidence="8">The sequence shown here is derived from an EMBL/GenBank/DDBJ whole genome shotgun (WGS) entry which is preliminary data.</text>
</comment>
<evidence type="ECO:0000313" key="8">
    <source>
        <dbReference type="EMBL" id="KAK9398651.1"/>
    </source>
</evidence>
<proteinExistence type="predicted"/>
<evidence type="ECO:0000256" key="3">
    <source>
        <dbReference type="ARBA" id="ARBA00022729"/>
    </source>
</evidence>
<keyword evidence="5" id="KW-0472">Membrane</keyword>
<dbReference type="AlphaFoldDB" id="A0AAW1BA64"/>
<dbReference type="PROSITE" id="PS50234">
    <property type="entry name" value="VWFA"/>
    <property type="match status" value="1"/>
</dbReference>
<dbReference type="Gene3D" id="3.40.50.410">
    <property type="entry name" value="von Willebrand factor, type A domain"/>
    <property type="match status" value="1"/>
</dbReference>
<feature type="domain" description="VWFA" evidence="7">
    <location>
        <begin position="109"/>
        <end position="172"/>
    </location>
</feature>
<name>A0AAW1BA64_CROAD</name>
<keyword evidence="8" id="KW-0675">Receptor</keyword>
<sequence length="172" mass="19074">MTLCSVQLSSAGEGGNAERPELQSFHPPTPIVGRSCQRRFAALRLRSLGRRRRLSLPLCSKDPRPEIGGGGSMDRLGRTALLCALLVLLLLPRPRTFAEEEPSCGSAFDLYFVLDKSGSVTTHWSEIVEFVKQLTERFVSPRMRISFIVFSMQATVVLPLTQDRAIPAEEES</sequence>
<reference evidence="8 9" key="1">
    <citation type="journal article" date="2024" name="Proc. Natl. Acad. Sci. U.S.A.">
        <title>The genetic regulatory architecture and epigenomic basis for age-related changes in rattlesnake venom.</title>
        <authorList>
            <person name="Hogan M.P."/>
            <person name="Holding M.L."/>
            <person name="Nystrom G.S."/>
            <person name="Colston T.J."/>
            <person name="Bartlett D.A."/>
            <person name="Mason A.J."/>
            <person name="Ellsworth S.A."/>
            <person name="Rautsaw R.M."/>
            <person name="Lawrence K.C."/>
            <person name="Strickland J.L."/>
            <person name="He B."/>
            <person name="Fraser P."/>
            <person name="Margres M.J."/>
            <person name="Gilbert D.M."/>
            <person name="Gibbs H.L."/>
            <person name="Parkinson C.L."/>
            <person name="Rokyta D.R."/>
        </authorList>
    </citation>
    <scope>NUCLEOTIDE SEQUENCE [LARGE SCALE GENOMIC DNA]</scope>
    <source>
        <strain evidence="8">DRR0105</strain>
    </source>
</reference>
<keyword evidence="2" id="KW-0812">Transmembrane</keyword>
<dbReference type="InterPro" id="IPR002035">
    <property type="entry name" value="VWF_A"/>
</dbReference>
<keyword evidence="3" id="KW-0732">Signal</keyword>
<gene>
    <name evidence="8" type="ORF">NXF25_013620</name>
</gene>
<protein>
    <submittedName>
        <fullName evidence="8">Anthrax toxin receptor</fullName>
    </submittedName>
</protein>
<dbReference type="GO" id="GO:0004888">
    <property type="term" value="F:transmembrane signaling receptor activity"/>
    <property type="evidence" value="ECO:0007669"/>
    <property type="project" value="TreeGrafter"/>
</dbReference>
<dbReference type="GO" id="GO:0009986">
    <property type="term" value="C:cell surface"/>
    <property type="evidence" value="ECO:0007669"/>
    <property type="project" value="TreeGrafter"/>
</dbReference>
<evidence type="ECO:0000256" key="1">
    <source>
        <dbReference type="ARBA" id="ARBA00004167"/>
    </source>
</evidence>
<dbReference type="PANTHER" id="PTHR16059">
    <property type="entry name" value="ANTHRAX TOXIN RECEPTOR"/>
    <property type="match status" value="1"/>
</dbReference>
<feature type="compositionally biased region" description="Polar residues" evidence="6">
    <location>
        <begin position="1"/>
        <end position="10"/>
    </location>
</feature>
<dbReference type="InterPro" id="IPR036465">
    <property type="entry name" value="vWFA_dom_sf"/>
</dbReference>
<dbReference type="PANTHER" id="PTHR16059:SF13">
    <property type="entry name" value="ANTHRAX TOXIN RECEPTOR 2"/>
    <property type="match status" value="1"/>
</dbReference>
<dbReference type="GO" id="GO:0005886">
    <property type="term" value="C:plasma membrane"/>
    <property type="evidence" value="ECO:0007669"/>
    <property type="project" value="TreeGrafter"/>
</dbReference>
<evidence type="ECO:0000313" key="9">
    <source>
        <dbReference type="Proteomes" id="UP001474421"/>
    </source>
</evidence>
<evidence type="ECO:0000259" key="7">
    <source>
        <dbReference type="PROSITE" id="PS50234"/>
    </source>
</evidence>
<evidence type="ECO:0000256" key="6">
    <source>
        <dbReference type="SAM" id="MobiDB-lite"/>
    </source>
</evidence>
<dbReference type="Proteomes" id="UP001474421">
    <property type="component" value="Unassembled WGS sequence"/>
</dbReference>
<dbReference type="EMBL" id="JAOTOJ010000007">
    <property type="protein sequence ID" value="KAK9398651.1"/>
    <property type="molecule type" value="Genomic_DNA"/>
</dbReference>
<keyword evidence="4" id="KW-1133">Transmembrane helix</keyword>
<evidence type="ECO:0000256" key="5">
    <source>
        <dbReference type="ARBA" id="ARBA00023136"/>
    </source>
</evidence>
<dbReference type="Pfam" id="PF00092">
    <property type="entry name" value="VWA"/>
    <property type="match status" value="1"/>
</dbReference>
<organism evidence="8 9">
    <name type="scientific">Crotalus adamanteus</name>
    <name type="common">Eastern diamondback rattlesnake</name>
    <dbReference type="NCBI Taxonomy" id="8729"/>
    <lineage>
        <taxon>Eukaryota</taxon>
        <taxon>Metazoa</taxon>
        <taxon>Chordata</taxon>
        <taxon>Craniata</taxon>
        <taxon>Vertebrata</taxon>
        <taxon>Euteleostomi</taxon>
        <taxon>Lepidosauria</taxon>
        <taxon>Squamata</taxon>
        <taxon>Bifurcata</taxon>
        <taxon>Unidentata</taxon>
        <taxon>Episquamata</taxon>
        <taxon>Toxicofera</taxon>
        <taxon>Serpentes</taxon>
        <taxon>Colubroidea</taxon>
        <taxon>Viperidae</taxon>
        <taxon>Crotalinae</taxon>
        <taxon>Crotalus</taxon>
    </lineage>
</organism>
<dbReference type="SUPFAM" id="SSF53300">
    <property type="entry name" value="vWA-like"/>
    <property type="match status" value="1"/>
</dbReference>
<evidence type="ECO:0000256" key="4">
    <source>
        <dbReference type="ARBA" id="ARBA00022989"/>
    </source>
</evidence>
<feature type="region of interest" description="Disordered" evidence="6">
    <location>
        <begin position="1"/>
        <end position="28"/>
    </location>
</feature>